<dbReference type="GO" id="GO:0006811">
    <property type="term" value="P:monoatomic ion transport"/>
    <property type="evidence" value="ECO:0007669"/>
    <property type="project" value="UniProtKB-KW"/>
</dbReference>
<keyword evidence="14" id="KW-1185">Reference proteome</keyword>
<evidence type="ECO:0000256" key="7">
    <source>
        <dbReference type="ARBA" id="ARBA00023065"/>
    </source>
</evidence>
<dbReference type="Gene3D" id="2.40.160.10">
    <property type="entry name" value="Porin"/>
    <property type="match status" value="1"/>
</dbReference>
<keyword evidence="4" id="KW-1134">Transmembrane beta strand</keyword>
<evidence type="ECO:0000256" key="3">
    <source>
        <dbReference type="ARBA" id="ARBA00022448"/>
    </source>
</evidence>
<evidence type="ECO:0000256" key="11">
    <source>
        <dbReference type="SAM" id="SignalP"/>
    </source>
</evidence>
<dbReference type="AlphaFoldDB" id="N9L0V0"/>
<accession>N9L0V0</accession>
<evidence type="ECO:0000313" key="14">
    <source>
        <dbReference type="Proteomes" id="UP000013261"/>
    </source>
</evidence>
<dbReference type="HOGENOM" id="CLU_038238_3_2_6"/>
<dbReference type="CDD" id="cd00342">
    <property type="entry name" value="gram_neg_porins"/>
    <property type="match status" value="1"/>
</dbReference>
<evidence type="ECO:0000256" key="8">
    <source>
        <dbReference type="ARBA" id="ARBA00023114"/>
    </source>
</evidence>
<evidence type="ECO:0000256" key="9">
    <source>
        <dbReference type="ARBA" id="ARBA00023136"/>
    </source>
</evidence>
<protein>
    <recommendedName>
        <fullName evidence="12">Porin domain-containing protein</fullName>
    </recommendedName>
</protein>
<evidence type="ECO:0000256" key="2">
    <source>
        <dbReference type="ARBA" id="ARBA00011233"/>
    </source>
</evidence>
<keyword evidence="8" id="KW-0626">Porin</keyword>
<reference evidence="13 14" key="1">
    <citation type="submission" date="2013-02" db="EMBL/GenBank/DDBJ databases">
        <title>The Genome Sequence of Acinetobacter sp. ANC 4105.</title>
        <authorList>
            <consortium name="The Broad Institute Genome Sequencing Platform"/>
            <consortium name="The Broad Institute Genome Sequencing Center for Infectious Disease"/>
            <person name="Cerqueira G."/>
            <person name="Feldgarden M."/>
            <person name="Courvalin P."/>
            <person name="Perichon B."/>
            <person name="Grillot-Courvalin C."/>
            <person name="Clermont D."/>
            <person name="Rocha E."/>
            <person name="Yoon E.-J."/>
            <person name="Nemec A."/>
            <person name="Walker B."/>
            <person name="Young S.K."/>
            <person name="Zeng Q."/>
            <person name="Gargeya S."/>
            <person name="Fitzgerald M."/>
            <person name="Haas B."/>
            <person name="Abouelleil A."/>
            <person name="Alvarado L."/>
            <person name="Arachchi H.M."/>
            <person name="Berlin A.M."/>
            <person name="Chapman S.B."/>
            <person name="Dewar J."/>
            <person name="Goldberg J."/>
            <person name="Griggs A."/>
            <person name="Gujja S."/>
            <person name="Hansen M."/>
            <person name="Howarth C."/>
            <person name="Imamovic A."/>
            <person name="Larimer J."/>
            <person name="McCowan C."/>
            <person name="Murphy C."/>
            <person name="Neiman D."/>
            <person name="Pearson M."/>
            <person name="Priest M."/>
            <person name="Roberts A."/>
            <person name="Saif S."/>
            <person name="Shea T."/>
            <person name="Sisk P."/>
            <person name="Sykes S."/>
            <person name="Wortman J."/>
            <person name="Nusbaum C."/>
            <person name="Birren B."/>
        </authorList>
    </citation>
    <scope>NUCLEOTIDE SEQUENCE [LARGE SCALE GENOMIC DNA]</scope>
    <source>
        <strain evidence="13 14">ANC 4105</strain>
    </source>
</reference>
<dbReference type="GO" id="GO:0015288">
    <property type="term" value="F:porin activity"/>
    <property type="evidence" value="ECO:0007669"/>
    <property type="project" value="UniProtKB-KW"/>
</dbReference>
<dbReference type="InterPro" id="IPR050298">
    <property type="entry name" value="Gram-neg_bact_OMP"/>
</dbReference>
<dbReference type="SUPFAM" id="SSF56935">
    <property type="entry name" value="Porins"/>
    <property type="match status" value="1"/>
</dbReference>
<dbReference type="PATRIC" id="fig|1217703.3.peg.3560"/>
<comment type="subcellular location">
    <subcellularLocation>
        <location evidence="1">Cell outer membrane</location>
        <topology evidence="1">Multi-pass membrane protein</topology>
    </subcellularLocation>
</comment>
<feature type="chain" id="PRO_5004145328" description="Porin domain-containing protein" evidence="11">
    <location>
        <begin position="21"/>
        <end position="379"/>
    </location>
</feature>
<keyword evidence="3" id="KW-0813">Transport</keyword>
<comment type="subunit">
    <text evidence="2">Homotrimer.</text>
</comment>
<keyword evidence="10" id="KW-0998">Cell outer membrane</keyword>
<dbReference type="Pfam" id="PF13609">
    <property type="entry name" value="Porin_4"/>
    <property type="match status" value="1"/>
</dbReference>
<sequence length="379" mass="41259">MKMKLALATMMSIATCSAFAAPKFYGEIDASIDYLPEKNANSADHDVWKVNSNSSFVGIKGEEKLTENLSAVYLAEWAFYADGDKTDWSQRNRFVGLKDDRFGTVKIGKHNTPLKDLSSPVDSFNNYISNKADITGIMTGENRVNNAVVYDSPEIALNGGNLEASVLLATGESRGIEDDKRGGVNTAGRGLGDAWSASLSYSHPIFLVGVGYDKAIPSDFLGHGLLNAAETETQVDEVFAAANTVRVIGRLTPIEGLAIKALYQTSKIVDKPGNKVVDPTTLDPEGFIRNIDDSQGWLIGAEYKLPNQSKWTVKAQYSQNSTSFKSNEADFDANQLLLGTDYSFNKQVKVYGYAGYLTFEQASAKDKQPIAGTGLEFKF</sequence>
<dbReference type="InterPro" id="IPR033900">
    <property type="entry name" value="Gram_neg_porin_domain"/>
</dbReference>
<dbReference type="PRINTS" id="PR00184">
    <property type="entry name" value="NEISSPPORIN"/>
</dbReference>
<proteinExistence type="predicted"/>
<feature type="domain" description="Porin" evidence="12">
    <location>
        <begin position="9"/>
        <end position="359"/>
    </location>
</feature>
<evidence type="ECO:0000313" key="13">
    <source>
        <dbReference type="EMBL" id="ENW89918.1"/>
    </source>
</evidence>
<dbReference type="PANTHER" id="PTHR34501">
    <property type="entry name" value="PROTEIN YDDL-RELATED"/>
    <property type="match status" value="1"/>
</dbReference>
<dbReference type="InterPro" id="IPR023614">
    <property type="entry name" value="Porin_dom_sf"/>
</dbReference>
<keyword evidence="9" id="KW-0472">Membrane</keyword>
<keyword evidence="6 11" id="KW-0732">Signal</keyword>
<evidence type="ECO:0000259" key="12">
    <source>
        <dbReference type="Pfam" id="PF13609"/>
    </source>
</evidence>
<dbReference type="Proteomes" id="UP000013261">
    <property type="component" value="Unassembled WGS sequence"/>
</dbReference>
<dbReference type="eggNOG" id="COG3203">
    <property type="taxonomic scope" value="Bacteria"/>
</dbReference>
<keyword evidence="5" id="KW-0812">Transmembrane</keyword>
<dbReference type="InterPro" id="IPR002299">
    <property type="entry name" value="Porin_Neis"/>
</dbReference>
<dbReference type="PANTHER" id="PTHR34501:SF9">
    <property type="entry name" value="MAJOR OUTER MEMBRANE PROTEIN P.IA"/>
    <property type="match status" value="1"/>
</dbReference>
<evidence type="ECO:0000256" key="6">
    <source>
        <dbReference type="ARBA" id="ARBA00022729"/>
    </source>
</evidence>
<evidence type="ECO:0000256" key="1">
    <source>
        <dbReference type="ARBA" id="ARBA00004571"/>
    </source>
</evidence>
<evidence type="ECO:0000256" key="10">
    <source>
        <dbReference type="ARBA" id="ARBA00023237"/>
    </source>
</evidence>
<dbReference type="EMBL" id="APRL01000015">
    <property type="protein sequence ID" value="ENW89918.1"/>
    <property type="molecule type" value="Genomic_DNA"/>
</dbReference>
<dbReference type="GO" id="GO:0046930">
    <property type="term" value="C:pore complex"/>
    <property type="evidence" value="ECO:0007669"/>
    <property type="project" value="UniProtKB-KW"/>
</dbReference>
<organism evidence="13 14">
    <name type="scientific">Acinetobacter dispersus</name>
    <dbReference type="NCBI Taxonomy" id="70348"/>
    <lineage>
        <taxon>Bacteria</taxon>
        <taxon>Pseudomonadati</taxon>
        <taxon>Pseudomonadota</taxon>
        <taxon>Gammaproteobacteria</taxon>
        <taxon>Moraxellales</taxon>
        <taxon>Moraxellaceae</taxon>
        <taxon>Acinetobacter</taxon>
    </lineage>
</organism>
<feature type="signal peptide" evidence="11">
    <location>
        <begin position="1"/>
        <end position="20"/>
    </location>
</feature>
<comment type="caution">
    <text evidence="13">The sequence shown here is derived from an EMBL/GenBank/DDBJ whole genome shotgun (WGS) entry which is preliminary data.</text>
</comment>
<evidence type="ECO:0000256" key="5">
    <source>
        <dbReference type="ARBA" id="ARBA00022692"/>
    </source>
</evidence>
<dbReference type="GO" id="GO:0009279">
    <property type="term" value="C:cell outer membrane"/>
    <property type="evidence" value="ECO:0007669"/>
    <property type="project" value="UniProtKB-SubCell"/>
</dbReference>
<dbReference type="OrthoDB" id="8957883at2"/>
<keyword evidence="7" id="KW-0406">Ion transport</keyword>
<name>N9L0V0_9GAMM</name>
<dbReference type="RefSeq" id="WP_005192721.1">
    <property type="nucleotide sequence ID" value="NZ_KB850052.1"/>
</dbReference>
<gene>
    <name evidence="13" type="ORF">F904_03667</name>
</gene>
<evidence type="ECO:0000256" key="4">
    <source>
        <dbReference type="ARBA" id="ARBA00022452"/>
    </source>
</evidence>